<feature type="transmembrane region" description="Helical" evidence="1">
    <location>
        <begin position="282"/>
        <end position="300"/>
    </location>
</feature>
<evidence type="ECO:0000313" key="3">
    <source>
        <dbReference type="Proteomes" id="UP001199424"/>
    </source>
</evidence>
<dbReference type="GO" id="GO:0015293">
    <property type="term" value="F:symporter activity"/>
    <property type="evidence" value="ECO:0007669"/>
    <property type="project" value="InterPro"/>
</dbReference>
<feature type="transmembrane region" description="Helical" evidence="1">
    <location>
        <begin position="244"/>
        <end position="270"/>
    </location>
</feature>
<dbReference type="SUPFAM" id="SSF103473">
    <property type="entry name" value="MFS general substrate transporter"/>
    <property type="match status" value="1"/>
</dbReference>
<feature type="transmembrane region" description="Helical" evidence="1">
    <location>
        <begin position="14"/>
        <end position="37"/>
    </location>
</feature>
<proteinExistence type="predicted"/>
<evidence type="ECO:0000313" key="2">
    <source>
        <dbReference type="EMBL" id="MCC2135874.1"/>
    </source>
</evidence>
<dbReference type="Pfam" id="PF13347">
    <property type="entry name" value="MFS_2"/>
    <property type="match status" value="1"/>
</dbReference>
<dbReference type="EMBL" id="JAJEQC010000001">
    <property type="protein sequence ID" value="MCC2135874.1"/>
    <property type="molecule type" value="Genomic_DNA"/>
</dbReference>
<feature type="transmembrane region" description="Helical" evidence="1">
    <location>
        <begin position="424"/>
        <end position="441"/>
    </location>
</feature>
<feature type="transmembrane region" description="Helical" evidence="1">
    <location>
        <begin position="43"/>
        <end position="63"/>
    </location>
</feature>
<accession>A0AAE3DHJ0</accession>
<organism evidence="2 3">
    <name type="scientific">Hominenteromicrobium mulieris</name>
    <dbReference type="NCBI Taxonomy" id="2885357"/>
    <lineage>
        <taxon>Bacteria</taxon>
        <taxon>Bacillati</taxon>
        <taxon>Bacillota</taxon>
        <taxon>Clostridia</taxon>
        <taxon>Eubacteriales</taxon>
        <taxon>Oscillospiraceae</taxon>
        <taxon>Hominenteromicrobium</taxon>
    </lineage>
</organism>
<dbReference type="Proteomes" id="UP001199424">
    <property type="component" value="Unassembled WGS sequence"/>
</dbReference>
<sequence>MTEKKQDKLPVSQMIGFALNGCGSSCIAGIMGGFLTIYLTDNLLLSMGFITAMMTAARIINAVTEGLSGFLIDMTHTKIGKARPWILGTAFFVALPVFLIFNTPTSFSPTGRMIWVFVNYLLHVAVFGAVISVATATLLIKITSNSVERAKVTNLGGLLGQISNLIVSAYGVPVLMYFGGYEKGYFGLSLIFCSIGFILPFLTGIICRETPEVWAEAAQQLSAARKRPSLPVKTQLKYVFGCKYALPLFGMFLTYNFAGMIFGSMAIYFLRDVLGDAGYMTQISYAKLVPGILCCLFGIVPIANAKLGKRKVLVLGSLFQVVGYALMIVPNLVFVLIGNAVYGIGSAFFGVLLGTATADVADYINLKNKTDLSGLSTSIAQFGMRFGMLLGSVGVAAVLAIGGYSGEAANAGLAQSSFTRVMETVGYAVIPLVCSILLVLFSSRMDADKEVANMRKEGAE</sequence>
<feature type="transmembrane region" description="Helical" evidence="1">
    <location>
        <begin position="340"/>
        <end position="361"/>
    </location>
</feature>
<evidence type="ECO:0000256" key="1">
    <source>
        <dbReference type="SAM" id="Phobius"/>
    </source>
</evidence>
<dbReference type="GO" id="GO:0008643">
    <property type="term" value="P:carbohydrate transport"/>
    <property type="evidence" value="ECO:0007669"/>
    <property type="project" value="InterPro"/>
</dbReference>
<comment type="caution">
    <text evidence="2">The sequence shown here is derived from an EMBL/GenBank/DDBJ whole genome shotgun (WGS) entry which is preliminary data.</text>
</comment>
<feature type="transmembrane region" description="Helical" evidence="1">
    <location>
        <begin position="382"/>
        <end position="404"/>
    </location>
</feature>
<feature type="transmembrane region" description="Helical" evidence="1">
    <location>
        <begin position="84"/>
        <end position="101"/>
    </location>
</feature>
<name>A0AAE3DHJ0_9FIRM</name>
<keyword evidence="1" id="KW-1133">Transmembrane helix</keyword>
<protein>
    <submittedName>
        <fullName evidence="2">MFS transporter</fullName>
    </submittedName>
</protein>
<feature type="transmembrane region" description="Helical" evidence="1">
    <location>
        <begin position="312"/>
        <end position="334"/>
    </location>
</feature>
<dbReference type="InterPro" id="IPR036259">
    <property type="entry name" value="MFS_trans_sf"/>
</dbReference>
<dbReference type="RefSeq" id="WP_308448467.1">
    <property type="nucleotide sequence ID" value="NZ_JAJEQC010000001.1"/>
</dbReference>
<feature type="transmembrane region" description="Helical" evidence="1">
    <location>
        <begin position="152"/>
        <end position="178"/>
    </location>
</feature>
<feature type="transmembrane region" description="Helical" evidence="1">
    <location>
        <begin position="184"/>
        <end position="207"/>
    </location>
</feature>
<dbReference type="PANTHER" id="PTHR11328">
    <property type="entry name" value="MAJOR FACILITATOR SUPERFAMILY DOMAIN-CONTAINING PROTEIN"/>
    <property type="match status" value="1"/>
</dbReference>
<dbReference type="InterPro" id="IPR039672">
    <property type="entry name" value="MFS_2"/>
</dbReference>
<keyword evidence="1" id="KW-0472">Membrane</keyword>
<feature type="transmembrane region" description="Helical" evidence="1">
    <location>
        <begin position="113"/>
        <end position="140"/>
    </location>
</feature>
<keyword evidence="1" id="KW-0812">Transmembrane</keyword>
<dbReference type="GO" id="GO:0005886">
    <property type="term" value="C:plasma membrane"/>
    <property type="evidence" value="ECO:0007669"/>
    <property type="project" value="TreeGrafter"/>
</dbReference>
<dbReference type="PANTHER" id="PTHR11328:SF24">
    <property type="entry name" value="MAJOR FACILITATOR SUPERFAMILY (MFS) PROFILE DOMAIN-CONTAINING PROTEIN"/>
    <property type="match status" value="1"/>
</dbReference>
<reference evidence="2" key="1">
    <citation type="submission" date="2021-10" db="EMBL/GenBank/DDBJ databases">
        <title>Anaerobic single-cell dispensing facilitates the cultivation of human gut bacteria.</title>
        <authorList>
            <person name="Afrizal A."/>
        </authorList>
    </citation>
    <scope>NUCLEOTIDE SEQUENCE</scope>
    <source>
        <strain evidence="2">CLA-AA-H250</strain>
    </source>
</reference>
<keyword evidence="3" id="KW-1185">Reference proteome</keyword>
<dbReference type="AlphaFoldDB" id="A0AAE3DHJ0"/>
<gene>
    <name evidence="2" type="ORF">LKD31_02445</name>
</gene>
<dbReference type="Gene3D" id="1.20.1250.20">
    <property type="entry name" value="MFS general substrate transporter like domains"/>
    <property type="match status" value="1"/>
</dbReference>